<dbReference type="EC" id="5.2.1.8" evidence="7"/>
<dbReference type="PROSITE" id="PS01096">
    <property type="entry name" value="PPIC_PPIASE_1"/>
    <property type="match status" value="1"/>
</dbReference>
<dbReference type="RefSeq" id="WP_126674562.1">
    <property type="nucleotide sequence ID" value="NZ_RYZR01000007.1"/>
</dbReference>
<evidence type="ECO:0000256" key="5">
    <source>
        <dbReference type="ARBA" id="ARBA00023186"/>
    </source>
</evidence>
<reference evidence="9 10" key="1">
    <citation type="submission" date="2018-12" db="EMBL/GenBank/DDBJ databases">
        <title>Dyella dinghuensis sp. nov. DHOA06 and Dyella choica sp. nov. 4M-K27, isolated from forest soil.</title>
        <authorList>
            <person name="Qiu L.-H."/>
            <person name="Gao Z.-H."/>
        </authorList>
    </citation>
    <scope>NUCLEOTIDE SEQUENCE [LARGE SCALE GENOMIC DNA]</scope>
    <source>
        <strain evidence="9 10">DHOA06</strain>
    </source>
</reference>
<keyword evidence="10" id="KW-1185">Reference proteome</keyword>
<dbReference type="Gene3D" id="3.10.50.40">
    <property type="match status" value="2"/>
</dbReference>
<protein>
    <recommendedName>
        <fullName evidence="7">Chaperone SurA</fullName>
    </recommendedName>
    <alternativeName>
        <fullName evidence="7">Peptidyl-prolyl cis-trans isomerase SurA</fullName>
        <shortName evidence="7">PPIase SurA</shortName>
        <ecNumber evidence="7">5.2.1.8</ecNumber>
    </alternativeName>
    <alternativeName>
        <fullName evidence="7">Rotamase SurA</fullName>
    </alternativeName>
</protein>
<dbReference type="InterPro" id="IPR050280">
    <property type="entry name" value="OMP_Chaperone_SurA"/>
</dbReference>
<comment type="caution">
    <text evidence="9">The sequence shown here is derived from an EMBL/GenBank/DDBJ whole genome shotgun (WGS) entry which is preliminary data.</text>
</comment>
<keyword evidence="4 7" id="KW-0697">Rotamase</keyword>
<dbReference type="InterPro" id="IPR046357">
    <property type="entry name" value="PPIase_dom_sf"/>
</dbReference>
<feature type="domain" description="PpiC" evidence="8">
    <location>
        <begin position="181"/>
        <end position="282"/>
    </location>
</feature>
<evidence type="ECO:0000256" key="4">
    <source>
        <dbReference type="ARBA" id="ARBA00023110"/>
    </source>
</evidence>
<sequence length="455" mass="49784" precursor="true">MKQIFALFLLTIVAAAPSLAQAQLLSPQDASSTGQQPIDRIVAVVEDDVILQSELNDAVAAIQQQYASQPGQLPPIDVLRRQVLDRLVLMKLQLQRADDQGVRVSDADVDQAVQNVATQNKMTPDQLHAAVEQSGLSYNAFRQQLHDQLVVQKLHQSVVRDSVSVTDSEINNLLNSPSYKAGEVHLSHIQISIPSGAGPADIQSAQTKAEQALAAIKGGMDFKAAAIRFSDAPDALDGGDLGWRRMDEVPPAFVDTINSMKSGEVSGILHGPTGFHIIQLMGQRSQSKDMVTEYHVRQIMIRPSELVSAAQAQQKAQDIYNRIVKKHEDFAKLAKEDSSDDTTANNGGDMGWFQQGDWGTLIGQKVDELKDGEISQPFQSEAGWHIIQRLGTRTTDLTTQVARDQARQAIGNRKADQAYDDYLREMRSSSYVKILVPELMDPNAPASPSDDKSSS</sequence>
<dbReference type="SUPFAM" id="SSF54534">
    <property type="entry name" value="FKBP-like"/>
    <property type="match status" value="2"/>
</dbReference>
<gene>
    <name evidence="7" type="primary">surA</name>
    <name evidence="9" type="ORF">EKH79_14540</name>
</gene>
<feature type="signal peptide" evidence="7">
    <location>
        <begin position="1"/>
        <end position="22"/>
    </location>
</feature>
<dbReference type="GO" id="GO:0051082">
    <property type="term" value="F:unfolded protein binding"/>
    <property type="evidence" value="ECO:0007669"/>
    <property type="project" value="UniProtKB-UniRule"/>
</dbReference>
<dbReference type="InterPro" id="IPR000297">
    <property type="entry name" value="PPIase_PpiC"/>
</dbReference>
<evidence type="ECO:0000256" key="3">
    <source>
        <dbReference type="ARBA" id="ARBA00022764"/>
    </source>
</evidence>
<keyword evidence="6 7" id="KW-0413">Isomerase</keyword>
<evidence type="ECO:0000256" key="7">
    <source>
        <dbReference type="HAMAP-Rule" id="MF_01183"/>
    </source>
</evidence>
<dbReference type="GO" id="GO:0043165">
    <property type="term" value="P:Gram-negative-bacterium-type cell outer membrane assembly"/>
    <property type="evidence" value="ECO:0007669"/>
    <property type="project" value="InterPro"/>
</dbReference>
<feature type="domain" description="PpiC" evidence="8">
    <location>
        <begin position="291"/>
        <end position="391"/>
    </location>
</feature>
<comment type="function">
    <text evidence="7">Chaperone involved in the correct folding and assembly of outer membrane proteins. Recognizes specific patterns of aromatic residues and the orientation of their side chains, which are found more frequently in integral outer membrane proteins. May act in both early periplasmic and late outer membrane-associated steps of protein maturation.</text>
</comment>
<dbReference type="Gene3D" id="1.10.4030.10">
    <property type="entry name" value="Porin chaperone SurA, peptide-binding domain"/>
    <property type="match status" value="1"/>
</dbReference>
<keyword evidence="5 7" id="KW-0143">Chaperone</keyword>
<evidence type="ECO:0000256" key="1">
    <source>
        <dbReference type="ARBA" id="ARBA00022729"/>
    </source>
</evidence>
<name>A0A432LPL0_9GAMM</name>
<evidence type="ECO:0000313" key="9">
    <source>
        <dbReference type="EMBL" id="RUL62118.1"/>
    </source>
</evidence>
<dbReference type="GO" id="GO:0006457">
    <property type="term" value="P:protein folding"/>
    <property type="evidence" value="ECO:0007669"/>
    <property type="project" value="UniProtKB-UniRule"/>
</dbReference>
<dbReference type="GO" id="GO:0030288">
    <property type="term" value="C:outer membrane-bounded periplasmic space"/>
    <property type="evidence" value="ECO:0007669"/>
    <property type="project" value="InterPro"/>
</dbReference>
<evidence type="ECO:0000256" key="2">
    <source>
        <dbReference type="ARBA" id="ARBA00022737"/>
    </source>
</evidence>
<dbReference type="GO" id="GO:0003755">
    <property type="term" value="F:peptidyl-prolyl cis-trans isomerase activity"/>
    <property type="evidence" value="ECO:0007669"/>
    <property type="project" value="UniProtKB-UniRule"/>
</dbReference>
<accession>A0A432LPL0</accession>
<dbReference type="PROSITE" id="PS50198">
    <property type="entry name" value="PPIC_PPIASE_2"/>
    <property type="match status" value="2"/>
</dbReference>
<keyword evidence="2 7" id="KW-0677">Repeat</keyword>
<dbReference type="GO" id="GO:0042277">
    <property type="term" value="F:peptide binding"/>
    <property type="evidence" value="ECO:0007669"/>
    <property type="project" value="InterPro"/>
</dbReference>
<dbReference type="InterPro" id="IPR015391">
    <property type="entry name" value="SurA_N"/>
</dbReference>
<dbReference type="PANTHER" id="PTHR47637">
    <property type="entry name" value="CHAPERONE SURA"/>
    <property type="match status" value="1"/>
</dbReference>
<dbReference type="PANTHER" id="PTHR47637:SF1">
    <property type="entry name" value="CHAPERONE SURA"/>
    <property type="match status" value="1"/>
</dbReference>
<dbReference type="InterPro" id="IPR027304">
    <property type="entry name" value="Trigger_fact/SurA_dom_sf"/>
</dbReference>
<dbReference type="HAMAP" id="MF_01183">
    <property type="entry name" value="Chaperone_SurA"/>
    <property type="match status" value="1"/>
</dbReference>
<evidence type="ECO:0000313" key="10">
    <source>
        <dbReference type="Proteomes" id="UP000267077"/>
    </source>
</evidence>
<feature type="chain" id="PRO_5019600564" description="Chaperone SurA" evidence="7">
    <location>
        <begin position="23"/>
        <end position="455"/>
    </location>
</feature>
<dbReference type="Pfam" id="PF00639">
    <property type="entry name" value="Rotamase"/>
    <property type="match status" value="2"/>
</dbReference>
<evidence type="ECO:0000256" key="6">
    <source>
        <dbReference type="ARBA" id="ARBA00023235"/>
    </source>
</evidence>
<dbReference type="Pfam" id="PF09312">
    <property type="entry name" value="SurA_N"/>
    <property type="match status" value="1"/>
</dbReference>
<dbReference type="SUPFAM" id="SSF109998">
    <property type="entry name" value="Triger factor/SurA peptide-binding domain-like"/>
    <property type="match status" value="1"/>
</dbReference>
<dbReference type="EMBL" id="RYZR01000007">
    <property type="protein sequence ID" value="RUL62118.1"/>
    <property type="molecule type" value="Genomic_DNA"/>
</dbReference>
<keyword evidence="3 7" id="KW-0574">Periplasm</keyword>
<comment type="domain">
    <text evidence="7">The PPIase activity resides only in the second parvulin domain. The N-terminal region and the C-terminal tail are necessary and sufficient for the chaperone activity of SurA. The PPIase activity is dispensable for SurA to function as a chaperone. The N-terminal region and the C-terminal tail are also required for porin recognition.</text>
</comment>
<comment type="catalytic activity">
    <reaction evidence="7">
        <text>[protein]-peptidylproline (omega=180) = [protein]-peptidylproline (omega=0)</text>
        <dbReference type="Rhea" id="RHEA:16237"/>
        <dbReference type="Rhea" id="RHEA-COMP:10747"/>
        <dbReference type="Rhea" id="RHEA-COMP:10748"/>
        <dbReference type="ChEBI" id="CHEBI:83833"/>
        <dbReference type="ChEBI" id="CHEBI:83834"/>
        <dbReference type="EC" id="5.2.1.8"/>
    </reaction>
</comment>
<dbReference type="InterPro" id="IPR023034">
    <property type="entry name" value="PPIase_SurA"/>
</dbReference>
<evidence type="ECO:0000259" key="8">
    <source>
        <dbReference type="PROSITE" id="PS50198"/>
    </source>
</evidence>
<dbReference type="InterPro" id="IPR023058">
    <property type="entry name" value="PPIase_PpiC_CS"/>
</dbReference>
<dbReference type="OrthoDB" id="14196at2"/>
<dbReference type="Proteomes" id="UP000267077">
    <property type="component" value="Unassembled WGS sequence"/>
</dbReference>
<comment type="subcellular location">
    <subcellularLocation>
        <location evidence="7">Periplasm</location>
    </subcellularLocation>
    <text evidence="7">Is capable of associating with the outer membrane.</text>
</comment>
<dbReference type="AlphaFoldDB" id="A0A432LPL0"/>
<proteinExistence type="inferred from homology"/>
<organism evidence="9 10">
    <name type="scientific">Dyella dinghuensis</name>
    <dbReference type="NCBI Taxonomy" id="1920169"/>
    <lineage>
        <taxon>Bacteria</taxon>
        <taxon>Pseudomonadati</taxon>
        <taxon>Pseudomonadota</taxon>
        <taxon>Gammaproteobacteria</taxon>
        <taxon>Lysobacterales</taxon>
        <taxon>Rhodanobacteraceae</taxon>
        <taxon>Dyella</taxon>
    </lineage>
</organism>
<dbReference type="GO" id="GO:0050821">
    <property type="term" value="P:protein stabilization"/>
    <property type="evidence" value="ECO:0007669"/>
    <property type="project" value="InterPro"/>
</dbReference>
<keyword evidence="1 7" id="KW-0732">Signal</keyword>